<evidence type="ECO:0000256" key="7">
    <source>
        <dbReference type="ARBA" id="ARBA00022729"/>
    </source>
</evidence>
<feature type="active site" description="Acyl-ester intermediate" evidence="13">
    <location>
        <position position="63"/>
    </location>
</feature>
<proteinExistence type="inferred from homology"/>
<evidence type="ECO:0000256" key="5">
    <source>
        <dbReference type="ARBA" id="ARBA00022645"/>
    </source>
</evidence>
<organism evidence="19 20">
    <name type="scientific">Paraclostridium benzoelyticum</name>
    <dbReference type="NCBI Taxonomy" id="1629550"/>
    <lineage>
        <taxon>Bacteria</taxon>
        <taxon>Bacillati</taxon>
        <taxon>Bacillota</taxon>
        <taxon>Clostridia</taxon>
        <taxon>Peptostreptococcales</taxon>
        <taxon>Peptostreptococcaceae</taxon>
        <taxon>Paraclostridium</taxon>
    </lineage>
</organism>
<dbReference type="SMART" id="SM00936">
    <property type="entry name" value="PBP5_C"/>
    <property type="match status" value="1"/>
</dbReference>
<keyword evidence="16" id="KW-0472">Membrane</keyword>
<keyword evidence="16" id="KW-0812">Transmembrane</keyword>
<sequence length="447" mass="49916">MFKKVSVLLSFIITFVNLFAFGNISFAETPPPNISAQYAVLMDYTSGKVLYEKNSNANLYPASTTKMWTAYLTLKYAKNLDEVVTVGNIGTVGGTSMYLVPGEQVTVRQLLEGLLLVSGNDAAVVLAQHISGSIPEFANLMNEEAKKIGAKNTHFHNPNGLPDPEHHTSAYDMALMAREAMNNEDFRNIVNKKTIKVPATNLSPERTLINTNKFLTGTTTIPYKGQNTDIKYDIVDGIKTGYTDDAGKCLLSSAKKDGMRLVAAVFKADGEPNLYTDSRTLLDYGFDNFKSEKVIEKNDFIDSKFIWYAKGRKLEYEPKYSYYTVINTGETTPTFEAKANLSDIALPIKKGDTVGTLDIYKDKGKNPVANVPLIAQNDVTNVFSSILNNQILKSFPSIIIGGILIVVLFIVLVLVKKKIRRNKRRKNIYVKKKSNIYSNKKNRRRRH</sequence>
<evidence type="ECO:0000256" key="15">
    <source>
        <dbReference type="RuleBase" id="RU004016"/>
    </source>
</evidence>
<evidence type="ECO:0000256" key="9">
    <source>
        <dbReference type="ARBA" id="ARBA00022960"/>
    </source>
</evidence>
<feature type="chain" id="PRO_5039034212" description="serine-type D-Ala-D-Ala carboxypeptidase" evidence="17">
    <location>
        <begin position="21"/>
        <end position="447"/>
    </location>
</feature>
<dbReference type="InterPro" id="IPR018044">
    <property type="entry name" value="Peptidase_S11"/>
</dbReference>
<dbReference type="OrthoDB" id="9791132at2"/>
<feature type="signal peptide" evidence="17">
    <location>
        <begin position="1"/>
        <end position="20"/>
    </location>
</feature>
<dbReference type="Pfam" id="PF07943">
    <property type="entry name" value="PBP5_C"/>
    <property type="match status" value="1"/>
</dbReference>
<gene>
    <name evidence="19" type="ORF">VN21_01810</name>
</gene>
<dbReference type="Pfam" id="PF00768">
    <property type="entry name" value="Peptidase_S11"/>
    <property type="match status" value="1"/>
</dbReference>
<evidence type="ECO:0000256" key="10">
    <source>
        <dbReference type="ARBA" id="ARBA00022984"/>
    </source>
</evidence>
<dbReference type="GO" id="GO:0008360">
    <property type="term" value="P:regulation of cell shape"/>
    <property type="evidence" value="ECO:0007669"/>
    <property type="project" value="UniProtKB-KW"/>
</dbReference>
<dbReference type="RefSeq" id="WP_046821763.1">
    <property type="nucleotide sequence ID" value="NZ_LBBT01000033.1"/>
</dbReference>
<keyword evidence="11" id="KW-0961">Cell wall biogenesis/degradation</keyword>
<accession>A0A0M3DKM5</accession>
<dbReference type="PANTHER" id="PTHR21581">
    <property type="entry name" value="D-ALANYL-D-ALANINE CARBOXYPEPTIDASE"/>
    <property type="match status" value="1"/>
</dbReference>
<keyword evidence="6" id="KW-0645">Protease</keyword>
<feature type="active site" evidence="13">
    <location>
        <position position="118"/>
    </location>
</feature>
<evidence type="ECO:0000313" key="20">
    <source>
        <dbReference type="Proteomes" id="UP000034407"/>
    </source>
</evidence>
<evidence type="ECO:0000259" key="18">
    <source>
        <dbReference type="SMART" id="SM00936"/>
    </source>
</evidence>
<dbReference type="UniPathway" id="UPA00219"/>
<dbReference type="InterPro" id="IPR012338">
    <property type="entry name" value="Beta-lactam/transpept-like"/>
</dbReference>
<evidence type="ECO:0000256" key="11">
    <source>
        <dbReference type="ARBA" id="ARBA00023316"/>
    </source>
</evidence>
<evidence type="ECO:0000256" key="17">
    <source>
        <dbReference type="SAM" id="SignalP"/>
    </source>
</evidence>
<evidence type="ECO:0000256" key="3">
    <source>
        <dbReference type="ARBA" id="ARBA00007164"/>
    </source>
</evidence>
<comment type="pathway">
    <text evidence="2">Cell wall biogenesis; peptidoglycan biosynthesis.</text>
</comment>
<evidence type="ECO:0000313" key="19">
    <source>
        <dbReference type="EMBL" id="KKY02706.1"/>
    </source>
</evidence>
<dbReference type="Gene3D" id="2.60.410.10">
    <property type="entry name" value="D-Ala-D-Ala carboxypeptidase, C-terminal domain"/>
    <property type="match status" value="1"/>
</dbReference>
<evidence type="ECO:0000256" key="12">
    <source>
        <dbReference type="ARBA" id="ARBA00034000"/>
    </source>
</evidence>
<evidence type="ECO:0000256" key="8">
    <source>
        <dbReference type="ARBA" id="ARBA00022801"/>
    </source>
</evidence>
<evidence type="ECO:0000256" key="14">
    <source>
        <dbReference type="PIRSR" id="PIRSR618044-2"/>
    </source>
</evidence>
<dbReference type="EC" id="3.4.16.4" evidence="4"/>
<evidence type="ECO:0000256" key="4">
    <source>
        <dbReference type="ARBA" id="ARBA00012448"/>
    </source>
</evidence>
<dbReference type="InterPro" id="IPR015956">
    <property type="entry name" value="Peniciliin-bd_prot_C_sf"/>
</dbReference>
<dbReference type="AlphaFoldDB" id="A0A0M3DKM5"/>
<name>A0A0M3DKM5_9FIRM</name>
<dbReference type="SUPFAM" id="SSF56601">
    <property type="entry name" value="beta-lactamase/transpeptidase-like"/>
    <property type="match status" value="1"/>
</dbReference>
<feature type="active site" description="Proton acceptor" evidence="13">
    <location>
        <position position="66"/>
    </location>
</feature>
<keyword evidence="20" id="KW-1185">Reference proteome</keyword>
<protein>
    <recommendedName>
        <fullName evidence="4">serine-type D-Ala-D-Ala carboxypeptidase</fullName>
        <ecNumber evidence="4">3.4.16.4</ecNumber>
    </recommendedName>
</protein>
<keyword evidence="7 17" id="KW-0732">Signal</keyword>
<feature type="transmembrane region" description="Helical" evidence="16">
    <location>
        <begin position="395"/>
        <end position="415"/>
    </location>
</feature>
<evidence type="ECO:0000256" key="16">
    <source>
        <dbReference type="SAM" id="Phobius"/>
    </source>
</evidence>
<dbReference type="Gene3D" id="3.40.710.10">
    <property type="entry name" value="DD-peptidase/beta-lactamase superfamily"/>
    <property type="match status" value="1"/>
</dbReference>
<dbReference type="InterPro" id="IPR037167">
    <property type="entry name" value="Peptidase_S11_C_sf"/>
</dbReference>
<dbReference type="SUPFAM" id="SSF69189">
    <property type="entry name" value="Penicillin-binding protein associated domain"/>
    <property type="match status" value="1"/>
</dbReference>
<feature type="binding site" evidence="14">
    <location>
        <position position="239"/>
    </location>
    <ligand>
        <name>substrate</name>
    </ligand>
</feature>
<dbReference type="EMBL" id="LBBT01000033">
    <property type="protein sequence ID" value="KKY02706.1"/>
    <property type="molecule type" value="Genomic_DNA"/>
</dbReference>
<feature type="domain" description="Peptidase S11 D-Ala-D-Ala carboxypeptidase A C-terminal" evidence="18">
    <location>
        <begin position="289"/>
        <end position="381"/>
    </location>
</feature>
<evidence type="ECO:0000256" key="13">
    <source>
        <dbReference type="PIRSR" id="PIRSR618044-1"/>
    </source>
</evidence>
<dbReference type="PATRIC" id="fig|1629550.3.peg.2586"/>
<dbReference type="InterPro" id="IPR012907">
    <property type="entry name" value="Peptidase_S11_C"/>
</dbReference>
<comment type="similarity">
    <text evidence="3 15">Belongs to the peptidase S11 family.</text>
</comment>
<comment type="catalytic activity">
    <reaction evidence="12">
        <text>Preferential cleavage: (Ac)2-L-Lys-D-Ala-|-D-Ala. Also transpeptidation of peptidyl-alanyl moieties that are N-acyl substituents of D-alanine.</text>
        <dbReference type="EC" id="3.4.16.4"/>
    </reaction>
</comment>
<keyword evidence="16" id="KW-1133">Transmembrane helix</keyword>
<comment type="function">
    <text evidence="1">Removes C-terminal D-alanyl residues from sugar-peptide cell wall precursors.</text>
</comment>
<dbReference type="PANTHER" id="PTHR21581:SF6">
    <property type="entry name" value="TRAFFICKING PROTEIN PARTICLE COMPLEX SUBUNIT 12"/>
    <property type="match status" value="1"/>
</dbReference>
<evidence type="ECO:0000256" key="6">
    <source>
        <dbReference type="ARBA" id="ARBA00022670"/>
    </source>
</evidence>
<keyword evidence="5" id="KW-0121">Carboxypeptidase</keyword>
<dbReference type="GO" id="GO:0009002">
    <property type="term" value="F:serine-type D-Ala-D-Ala carboxypeptidase activity"/>
    <property type="evidence" value="ECO:0007669"/>
    <property type="project" value="UniProtKB-EC"/>
</dbReference>
<dbReference type="GO" id="GO:0071555">
    <property type="term" value="P:cell wall organization"/>
    <property type="evidence" value="ECO:0007669"/>
    <property type="project" value="UniProtKB-KW"/>
</dbReference>
<comment type="caution">
    <text evidence="19">The sequence shown here is derived from an EMBL/GenBank/DDBJ whole genome shotgun (WGS) entry which is preliminary data.</text>
</comment>
<keyword evidence="8" id="KW-0378">Hydrolase</keyword>
<dbReference type="Proteomes" id="UP000034407">
    <property type="component" value="Unassembled WGS sequence"/>
</dbReference>
<dbReference type="InterPro" id="IPR001967">
    <property type="entry name" value="Peptidase_S11_N"/>
</dbReference>
<evidence type="ECO:0000256" key="2">
    <source>
        <dbReference type="ARBA" id="ARBA00004752"/>
    </source>
</evidence>
<dbReference type="PRINTS" id="PR00725">
    <property type="entry name" value="DADACBPTASE1"/>
</dbReference>
<keyword evidence="10" id="KW-0573">Peptidoglycan synthesis</keyword>
<keyword evidence="9" id="KW-0133">Cell shape</keyword>
<evidence type="ECO:0000256" key="1">
    <source>
        <dbReference type="ARBA" id="ARBA00003217"/>
    </source>
</evidence>
<reference evidence="19 20" key="1">
    <citation type="submission" date="2015-04" db="EMBL/GenBank/DDBJ databases">
        <title>Microcin producing Clostridium sp. JC272T.</title>
        <authorList>
            <person name="Jyothsna T."/>
            <person name="Sasikala C."/>
            <person name="Ramana C."/>
        </authorList>
    </citation>
    <scope>NUCLEOTIDE SEQUENCE [LARGE SCALE GENOMIC DNA]</scope>
    <source>
        <strain evidence="19 20">JC272</strain>
    </source>
</reference>
<dbReference type="GO" id="GO:0006508">
    <property type="term" value="P:proteolysis"/>
    <property type="evidence" value="ECO:0007669"/>
    <property type="project" value="UniProtKB-KW"/>
</dbReference>
<dbReference type="GO" id="GO:0009252">
    <property type="term" value="P:peptidoglycan biosynthetic process"/>
    <property type="evidence" value="ECO:0007669"/>
    <property type="project" value="UniProtKB-UniPathway"/>
</dbReference>